<comment type="catalytic activity">
    <reaction evidence="1 11 12">
        <text>[protein]-peptidylproline (omega=180) = [protein]-peptidylproline (omega=0)</text>
        <dbReference type="Rhea" id="RHEA:16237"/>
        <dbReference type="Rhea" id="RHEA-COMP:10747"/>
        <dbReference type="Rhea" id="RHEA-COMP:10748"/>
        <dbReference type="ChEBI" id="CHEBI:83833"/>
        <dbReference type="ChEBI" id="CHEBI:83834"/>
        <dbReference type="EC" id="5.2.1.8"/>
    </reaction>
</comment>
<keyword evidence="11" id="KW-0963">Cytoplasm</keyword>
<dbReference type="PIRSF" id="PIRSF003095">
    <property type="entry name" value="Trigger_factor"/>
    <property type="match status" value="1"/>
</dbReference>
<sequence>MKVTQEKLPASQIGLDIEVPADKSKAAYEKVLQEFSRTVRLPGFRKGKIPRHILIQQLGRENLKAAAIEELVQNSVQEAIKQAEIEAIGSPQLKSEFNTLIGQFKPGEPFSFKAAVDVPPEVKLEGYQGLTIKAEEIKPDPEGVDKLLAEERDKRATLIPVEDRSCQLGDVAVVDFVGRKIPAEGAEDGELEEIPGASAKDFSLEMESSRFIPGFIDGIVGMQLGETRQLDVKFPDEYPQEDIAGHPARFEVTVKEIKEKELPELDDEFADEISEFETLDALKESLTTRFVQDATDKTTKNKYEAFEKALLEIVEVDLPASLVEDTVTQNLTQMAMQLANQGMDVNSLLTKDRIPQLREMARPEAINSLKTSLAIAEVAKLQSLHAEESEIEARIEEVMPSLQQDMPEEVDPERLRAVITDELLRTKVMEWLEANGTVELVPEGTLNKDEESDEEEMAETAEATAETEEVSS</sequence>
<evidence type="ECO:0000256" key="11">
    <source>
        <dbReference type="HAMAP-Rule" id="MF_00303"/>
    </source>
</evidence>
<comment type="similarity">
    <text evidence="2 11 13">Belongs to the FKBP-type PPIase family. Tig subfamily.</text>
</comment>
<comment type="domain">
    <text evidence="11">Consists of 3 domains; the N-terminus binds the ribosome, the middle domain has PPIase activity, while the C-terminus has intrinsic chaperone activity on its own.</text>
</comment>
<evidence type="ECO:0000256" key="14">
    <source>
        <dbReference type="SAM" id="MobiDB-lite"/>
    </source>
</evidence>
<gene>
    <name evidence="11 16" type="primary">tig</name>
    <name evidence="16" type="ORF">PMH09_14040</name>
</gene>
<evidence type="ECO:0000256" key="1">
    <source>
        <dbReference type="ARBA" id="ARBA00000971"/>
    </source>
</evidence>
<comment type="caution">
    <text evidence="16">The sequence shown here is derived from an EMBL/GenBank/DDBJ whole genome shotgun (WGS) entry which is preliminary data.</text>
</comment>
<dbReference type="Gene3D" id="1.10.3120.10">
    <property type="entry name" value="Trigger factor, C-terminal domain"/>
    <property type="match status" value="1"/>
</dbReference>
<keyword evidence="17" id="KW-1185">Reference proteome</keyword>
<dbReference type="InterPro" id="IPR037041">
    <property type="entry name" value="Trigger_fac_C_sf"/>
</dbReference>
<comment type="subcellular location">
    <subcellularLocation>
        <location evidence="11">Cytoplasm</location>
    </subcellularLocation>
    <text evidence="11">About half TF is bound to the ribosome near the polypeptide exit tunnel while the other half is free in the cytoplasm.</text>
</comment>
<evidence type="ECO:0000256" key="9">
    <source>
        <dbReference type="ARBA" id="ARBA00023306"/>
    </source>
</evidence>
<dbReference type="GO" id="GO:0003755">
    <property type="term" value="F:peptidyl-prolyl cis-trans isomerase activity"/>
    <property type="evidence" value="ECO:0007669"/>
    <property type="project" value="UniProtKB-EC"/>
</dbReference>
<reference evidence="16 17" key="1">
    <citation type="submission" date="2023-01" db="EMBL/GenBank/DDBJ databases">
        <title>Novel diversity within Roseofilum (Cyanobacteria; Desertifilaceae) from marine benthic mats with descriptions of four novel species.</title>
        <authorList>
            <person name="Wang Y."/>
            <person name="Berthold D.E."/>
            <person name="Hu J."/>
            <person name="Lefler F.W."/>
            <person name="Laughinghouse H.D. IV."/>
        </authorList>
    </citation>
    <scope>NUCLEOTIDE SEQUENCE [LARGE SCALE GENOMIC DNA]</scope>
    <source>
        <strain evidence="16 17">BLCC-M143</strain>
    </source>
</reference>
<dbReference type="InterPro" id="IPR001179">
    <property type="entry name" value="PPIase_FKBP_dom"/>
</dbReference>
<feature type="domain" description="PPIase FKBP-type" evidence="15">
    <location>
        <begin position="169"/>
        <end position="266"/>
    </location>
</feature>
<evidence type="ECO:0000256" key="5">
    <source>
        <dbReference type="ARBA" id="ARBA00022618"/>
    </source>
</evidence>
<dbReference type="InterPro" id="IPR008880">
    <property type="entry name" value="Trigger_fac_C"/>
</dbReference>
<dbReference type="InterPro" id="IPR036611">
    <property type="entry name" value="Trigger_fac_ribosome-bd_sf"/>
</dbReference>
<evidence type="ECO:0000313" key="17">
    <source>
        <dbReference type="Proteomes" id="UP001232992"/>
    </source>
</evidence>
<dbReference type="EC" id="5.2.1.8" evidence="3 11"/>
<keyword evidence="9 11" id="KW-0131">Cell cycle</keyword>
<keyword evidence="5 11" id="KW-0132">Cell division</keyword>
<dbReference type="NCBIfam" id="TIGR00115">
    <property type="entry name" value="tig"/>
    <property type="match status" value="1"/>
</dbReference>
<dbReference type="PROSITE" id="PS50059">
    <property type="entry name" value="FKBP_PPIASE"/>
    <property type="match status" value="1"/>
</dbReference>
<dbReference type="Pfam" id="PF00254">
    <property type="entry name" value="FKBP_C"/>
    <property type="match status" value="1"/>
</dbReference>
<evidence type="ECO:0000256" key="6">
    <source>
        <dbReference type="ARBA" id="ARBA00023110"/>
    </source>
</evidence>
<evidence type="ECO:0000256" key="7">
    <source>
        <dbReference type="ARBA" id="ARBA00023186"/>
    </source>
</evidence>
<dbReference type="RefSeq" id="WP_283758955.1">
    <property type="nucleotide sequence ID" value="NZ_JAQOSQ010000014.1"/>
</dbReference>
<dbReference type="InterPro" id="IPR027304">
    <property type="entry name" value="Trigger_fact/SurA_dom_sf"/>
</dbReference>
<evidence type="ECO:0000256" key="3">
    <source>
        <dbReference type="ARBA" id="ARBA00013194"/>
    </source>
</evidence>
<evidence type="ECO:0000259" key="15">
    <source>
        <dbReference type="PROSITE" id="PS50059"/>
    </source>
</evidence>
<dbReference type="SUPFAM" id="SSF102735">
    <property type="entry name" value="Trigger factor ribosome-binding domain"/>
    <property type="match status" value="1"/>
</dbReference>
<dbReference type="Pfam" id="PF05698">
    <property type="entry name" value="Trigger_C"/>
    <property type="match status" value="1"/>
</dbReference>
<dbReference type="PANTHER" id="PTHR30560:SF3">
    <property type="entry name" value="TRIGGER FACTOR-LIKE PROTEIN TIG, CHLOROPLASTIC"/>
    <property type="match status" value="1"/>
</dbReference>
<protein>
    <recommendedName>
        <fullName evidence="4 11">Trigger factor</fullName>
        <shortName evidence="11">TF</shortName>
        <ecNumber evidence="3 11">5.2.1.8</ecNumber>
    </recommendedName>
    <alternativeName>
        <fullName evidence="10 11">PPIase</fullName>
    </alternativeName>
</protein>
<dbReference type="PANTHER" id="PTHR30560">
    <property type="entry name" value="TRIGGER FACTOR CHAPERONE AND PEPTIDYL-PROLYL CIS/TRANS ISOMERASE"/>
    <property type="match status" value="1"/>
</dbReference>
<evidence type="ECO:0000256" key="8">
    <source>
        <dbReference type="ARBA" id="ARBA00023235"/>
    </source>
</evidence>
<evidence type="ECO:0000313" key="16">
    <source>
        <dbReference type="EMBL" id="MDJ1184301.1"/>
    </source>
</evidence>
<dbReference type="Gene3D" id="3.10.50.40">
    <property type="match status" value="1"/>
</dbReference>
<dbReference type="Proteomes" id="UP001232992">
    <property type="component" value="Unassembled WGS sequence"/>
</dbReference>
<comment type="function">
    <text evidence="11">Involved in protein export. Acts as a chaperone by maintaining the newly synthesized protein in an open conformation. Functions as a peptidyl-prolyl cis-trans isomerase.</text>
</comment>
<keyword evidence="8 11" id="KW-0413">Isomerase</keyword>
<dbReference type="InterPro" id="IPR005215">
    <property type="entry name" value="Trig_fac"/>
</dbReference>
<keyword evidence="6 11" id="KW-0697">Rotamase</keyword>
<feature type="region of interest" description="Disordered" evidence="14">
    <location>
        <begin position="441"/>
        <end position="472"/>
    </location>
</feature>
<dbReference type="SUPFAM" id="SSF54534">
    <property type="entry name" value="FKBP-like"/>
    <property type="match status" value="1"/>
</dbReference>
<organism evidence="16 17">
    <name type="scientific">Roseofilum casamattae BLCC-M143</name>
    <dbReference type="NCBI Taxonomy" id="3022442"/>
    <lineage>
        <taxon>Bacteria</taxon>
        <taxon>Bacillati</taxon>
        <taxon>Cyanobacteriota</taxon>
        <taxon>Cyanophyceae</taxon>
        <taxon>Desertifilales</taxon>
        <taxon>Desertifilaceae</taxon>
        <taxon>Roseofilum</taxon>
        <taxon>Roseofilum casamattae</taxon>
    </lineage>
</organism>
<evidence type="ECO:0000256" key="10">
    <source>
        <dbReference type="ARBA" id="ARBA00029986"/>
    </source>
</evidence>
<feature type="compositionally biased region" description="Acidic residues" evidence="14">
    <location>
        <begin position="450"/>
        <end position="472"/>
    </location>
</feature>
<dbReference type="Pfam" id="PF05697">
    <property type="entry name" value="Trigger_N"/>
    <property type="match status" value="1"/>
</dbReference>
<proteinExistence type="inferred from homology"/>
<evidence type="ECO:0000256" key="13">
    <source>
        <dbReference type="RuleBase" id="RU003914"/>
    </source>
</evidence>
<dbReference type="HAMAP" id="MF_00303">
    <property type="entry name" value="Trigger_factor_Tig"/>
    <property type="match status" value="1"/>
</dbReference>
<evidence type="ECO:0000256" key="12">
    <source>
        <dbReference type="PROSITE-ProRule" id="PRU00277"/>
    </source>
</evidence>
<dbReference type="InterPro" id="IPR046357">
    <property type="entry name" value="PPIase_dom_sf"/>
</dbReference>
<dbReference type="InterPro" id="IPR008881">
    <property type="entry name" value="Trigger_fac_ribosome-bd_bac"/>
</dbReference>
<dbReference type="SUPFAM" id="SSF109998">
    <property type="entry name" value="Triger factor/SurA peptide-binding domain-like"/>
    <property type="match status" value="1"/>
</dbReference>
<dbReference type="Gene3D" id="3.30.70.1050">
    <property type="entry name" value="Trigger factor ribosome-binding domain"/>
    <property type="match status" value="1"/>
</dbReference>
<accession>A0ABT7BYM3</accession>
<keyword evidence="7 11" id="KW-0143">Chaperone</keyword>
<name>A0ABT7BYM3_9CYAN</name>
<evidence type="ECO:0000256" key="2">
    <source>
        <dbReference type="ARBA" id="ARBA00005464"/>
    </source>
</evidence>
<evidence type="ECO:0000256" key="4">
    <source>
        <dbReference type="ARBA" id="ARBA00016902"/>
    </source>
</evidence>
<dbReference type="EMBL" id="JAQOSQ010000014">
    <property type="protein sequence ID" value="MDJ1184301.1"/>
    <property type="molecule type" value="Genomic_DNA"/>
</dbReference>